<name>A0AAD9VEM9_ACRCE</name>
<comment type="caution">
    <text evidence="1">The sequence shown here is derived from an EMBL/GenBank/DDBJ whole genome shotgun (WGS) entry which is preliminary data.</text>
</comment>
<keyword evidence="2" id="KW-1185">Reference proteome</keyword>
<evidence type="ECO:0000313" key="1">
    <source>
        <dbReference type="EMBL" id="KAK2571609.1"/>
    </source>
</evidence>
<protein>
    <recommendedName>
        <fullName evidence="3">Apple domain-containing protein</fullName>
    </recommendedName>
</protein>
<reference evidence="1" key="1">
    <citation type="journal article" date="2023" name="G3 (Bethesda)">
        <title>Whole genome assembly and annotation of the endangered Caribbean coral Acropora cervicornis.</title>
        <authorList>
            <person name="Selwyn J.D."/>
            <person name="Vollmer S.V."/>
        </authorList>
    </citation>
    <scope>NUCLEOTIDE SEQUENCE</scope>
    <source>
        <strain evidence="1">K2</strain>
    </source>
</reference>
<dbReference type="Proteomes" id="UP001249851">
    <property type="component" value="Unassembled WGS sequence"/>
</dbReference>
<feature type="non-terminal residue" evidence="1">
    <location>
        <position position="1"/>
    </location>
</feature>
<dbReference type="EMBL" id="JARQWQ010000005">
    <property type="protein sequence ID" value="KAK2571609.1"/>
    <property type="molecule type" value="Genomic_DNA"/>
</dbReference>
<dbReference type="AlphaFoldDB" id="A0AAD9VEM9"/>
<gene>
    <name evidence="1" type="ORF">P5673_002971</name>
</gene>
<organism evidence="1 2">
    <name type="scientific">Acropora cervicornis</name>
    <name type="common">Staghorn coral</name>
    <dbReference type="NCBI Taxonomy" id="6130"/>
    <lineage>
        <taxon>Eukaryota</taxon>
        <taxon>Metazoa</taxon>
        <taxon>Cnidaria</taxon>
        <taxon>Anthozoa</taxon>
        <taxon>Hexacorallia</taxon>
        <taxon>Scleractinia</taxon>
        <taxon>Astrocoeniina</taxon>
        <taxon>Acroporidae</taxon>
        <taxon>Acropora</taxon>
    </lineage>
</organism>
<reference evidence="1" key="2">
    <citation type="journal article" date="2023" name="Science">
        <title>Genomic signatures of disease resistance in endangered staghorn corals.</title>
        <authorList>
            <person name="Vollmer S.V."/>
            <person name="Selwyn J.D."/>
            <person name="Despard B.A."/>
            <person name="Roesel C.L."/>
        </authorList>
    </citation>
    <scope>NUCLEOTIDE SEQUENCE</scope>
    <source>
        <strain evidence="1">K2</strain>
    </source>
</reference>
<evidence type="ECO:0000313" key="2">
    <source>
        <dbReference type="Proteomes" id="UP001249851"/>
    </source>
</evidence>
<proteinExistence type="predicted"/>
<accession>A0AAD9VEM9</accession>
<evidence type="ECO:0008006" key="3">
    <source>
        <dbReference type="Google" id="ProtNLM"/>
    </source>
</evidence>
<sequence>MIDRYLYGHVNKSYVIESKAHCEHKCYLDADCMSTNTKILRTGKFLCELNVLRTDVVKQDSLKKDITAYVQPDLLDNSAT</sequence>